<proteinExistence type="predicted"/>
<reference evidence="1 2" key="1">
    <citation type="submission" date="2018-05" db="EMBL/GenBank/DDBJ databases">
        <title>Pedobacter paludis sp. nov., isolated from wetland soil.</title>
        <authorList>
            <person name="Zhang Y."/>
            <person name="Wang G."/>
        </authorList>
    </citation>
    <scope>NUCLEOTIDE SEQUENCE [LARGE SCALE GENOMIC DNA]</scope>
    <source>
        <strain evidence="1 2">KCTC22721</strain>
    </source>
</reference>
<keyword evidence="2" id="KW-1185">Reference proteome</keyword>
<dbReference type="Proteomes" id="UP000245379">
    <property type="component" value="Unassembled WGS sequence"/>
</dbReference>
<gene>
    <name evidence="1" type="ORF">DHW03_17150</name>
</gene>
<accession>A0A317EJK6</accession>
<organism evidence="1 2">
    <name type="scientific">Pedobacter yonginense</name>
    <dbReference type="NCBI Taxonomy" id="651869"/>
    <lineage>
        <taxon>Bacteria</taxon>
        <taxon>Pseudomonadati</taxon>
        <taxon>Bacteroidota</taxon>
        <taxon>Sphingobacteriia</taxon>
        <taxon>Sphingobacteriales</taxon>
        <taxon>Sphingobacteriaceae</taxon>
        <taxon>Pedobacter</taxon>
    </lineage>
</organism>
<sequence length="305" mass="35194">MFFFLMVKAQSSILGKAVNVTINTVNYQDNHLSKFSAVIDSLTKKALDSIKKSNSLIDKSEKINDSCRLKLFVQSEVMGTEKLYDLPAVAYGRFEYFNRISLYNGANNVLLMKTDDIYKDLPDLIINNINELYDRIHKILNSQLSIFVFSTQENLSSMVDEERNAIINFNGIDSEDMKIDQEKMINLLINNMLINQQNNFHFNYKANYPNSKMRQNSHNEKGDIINLNIKVVRVKDNYVLDLLFKSTKELKFSQSVFGQIAQSSPVRLSFYISGDDVLNGCYTDVIFDINKSLYKFLLFNLEPKK</sequence>
<dbReference type="EMBL" id="QGNZ01000004">
    <property type="protein sequence ID" value="PWS26505.1"/>
    <property type="molecule type" value="Genomic_DNA"/>
</dbReference>
<dbReference type="AlphaFoldDB" id="A0A317EJK6"/>
<comment type="caution">
    <text evidence="1">The sequence shown here is derived from an EMBL/GenBank/DDBJ whole genome shotgun (WGS) entry which is preliminary data.</text>
</comment>
<evidence type="ECO:0000313" key="2">
    <source>
        <dbReference type="Proteomes" id="UP000245379"/>
    </source>
</evidence>
<protein>
    <submittedName>
        <fullName evidence="1">Uncharacterized protein</fullName>
    </submittedName>
</protein>
<name>A0A317EJK6_9SPHI</name>
<evidence type="ECO:0000313" key="1">
    <source>
        <dbReference type="EMBL" id="PWS26505.1"/>
    </source>
</evidence>